<dbReference type="AlphaFoldDB" id="A0A178LQG5"/>
<evidence type="ECO:0000259" key="2">
    <source>
        <dbReference type="PROSITE" id="PS50234"/>
    </source>
</evidence>
<dbReference type="CDD" id="cd00198">
    <property type="entry name" value="vWFA"/>
    <property type="match status" value="1"/>
</dbReference>
<dbReference type="SUPFAM" id="SSF53300">
    <property type="entry name" value="vWA-like"/>
    <property type="match status" value="1"/>
</dbReference>
<dbReference type="InterPro" id="IPR036465">
    <property type="entry name" value="vWFA_dom_sf"/>
</dbReference>
<dbReference type="PROSITE" id="PS50234">
    <property type="entry name" value="VWFA"/>
    <property type="match status" value="1"/>
</dbReference>
<sequence length="548" mass="59802">MRTTLAVALCFLMLFVAGCSGDDGGGGEEPLAYDDDPAVLNIVMGSEQRLVFNDIVRPWCEDNGLRCNPTELGSVDQANLLSDDCENLPPFDAFWFASTVFEQIGNDRCSNLKDSAPMFSSPIVFAGWQRSMDRLGFTPGSNTSIQQILDAIEADRVKVWITNPTQSNSGATVFFAFLNYLAGNPPGQALTQEQLDSEPVRTGITMLMGKFGNTPPSTGTMMRECAAAPDRCEAVFTYEALVIETNRERVGQGLEPMTVVYPQGSLAFADSPLGFLPHGDNTDKSANFQKLQDYLLSQPAQQKLLELGRRPVNSQGLSLPDLPADIRADVFRPEWGIVTDRQEQPIRFPSASVIESALYNYNTVYRQPGNFVYCIDGSGSMEGQGWEGVEEAANILFDPDNARKYKLLANPQDTTTVMIFNDGIKGGPWTVNGNGRNDLLDLRQKIVDAGPGGGTDMRGCLARAVQIFRSDAADPRKKAVVLLTDGQDENTDDSSIAQLEQLQIPVIVIGLGDVNEYDLQDVIAARTDGTYIRKDDVVSALRDAAGFR</sequence>
<protein>
    <recommendedName>
        <fullName evidence="2">VWFA domain-containing protein</fullName>
    </recommendedName>
</protein>
<evidence type="ECO:0000313" key="4">
    <source>
        <dbReference type="Proteomes" id="UP000078396"/>
    </source>
</evidence>
<dbReference type="SMART" id="SM00327">
    <property type="entry name" value="VWA"/>
    <property type="match status" value="1"/>
</dbReference>
<reference evidence="3 4" key="1">
    <citation type="submission" date="2016-04" db="EMBL/GenBank/DDBJ databases">
        <title>Draft Genome Sequences of Staphylococcus capitis Strain H36, S. capitis Strain H65, S. cohnii Strain H62, S. hominis Strain H69, Mycobacterium iranicum Strain H39, Plantibacter sp. Strain H53, Pseudomonas oryzihabitans Strain H72, and Microbacterium sp. Strain H83, isolated from residential settings.</title>
        <authorList>
            <person name="Lymperopoulou D."/>
            <person name="Adams R.I."/>
            <person name="Lindow S."/>
            <person name="Coil D.A."/>
            <person name="Jospin G."/>
            <person name="Eisen J.A."/>
        </authorList>
    </citation>
    <scope>NUCLEOTIDE SEQUENCE [LARGE SCALE GENOMIC DNA]</scope>
    <source>
        <strain evidence="3 4">H39</strain>
    </source>
</reference>
<dbReference type="Proteomes" id="UP000078396">
    <property type="component" value="Unassembled WGS sequence"/>
</dbReference>
<name>A0A178LQG5_MYCIR</name>
<dbReference type="OrthoDB" id="5621159at2"/>
<comment type="caution">
    <text evidence="3">The sequence shown here is derived from an EMBL/GenBank/DDBJ whole genome shotgun (WGS) entry which is preliminary data.</text>
</comment>
<dbReference type="Gene3D" id="3.40.50.410">
    <property type="entry name" value="von Willebrand factor, type A domain"/>
    <property type="match status" value="1"/>
</dbReference>
<keyword evidence="1" id="KW-0732">Signal</keyword>
<dbReference type="RefSeq" id="WP_082909464.1">
    <property type="nucleotide sequence ID" value="NZ_LWCS01000048.1"/>
</dbReference>
<dbReference type="InterPro" id="IPR002035">
    <property type="entry name" value="VWF_A"/>
</dbReference>
<dbReference type="Pfam" id="PF13531">
    <property type="entry name" value="SBP_bac_11"/>
    <property type="match status" value="1"/>
</dbReference>
<dbReference type="EMBL" id="LWCS01000048">
    <property type="protein sequence ID" value="OAN33572.1"/>
    <property type="molecule type" value="Genomic_DNA"/>
</dbReference>
<proteinExistence type="predicted"/>
<organism evidence="3 4">
    <name type="scientific">Mycolicibacterium iranicum</name>
    <name type="common">Mycobacterium iranicum</name>
    <dbReference type="NCBI Taxonomy" id="912594"/>
    <lineage>
        <taxon>Bacteria</taxon>
        <taxon>Bacillati</taxon>
        <taxon>Actinomycetota</taxon>
        <taxon>Actinomycetes</taxon>
        <taxon>Mycobacteriales</taxon>
        <taxon>Mycobacteriaceae</taxon>
        <taxon>Mycolicibacterium</taxon>
    </lineage>
</organism>
<feature type="chain" id="PRO_5039111099" description="VWFA domain-containing protein" evidence="1">
    <location>
        <begin position="22"/>
        <end position="548"/>
    </location>
</feature>
<evidence type="ECO:0000313" key="3">
    <source>
        <dbReference type="EMBL" id="OAN33572.1"/>
    </source>
</evidence>
<feature type="signal peptide" evidence="1">
    <location>
        <begin position="1"/>
        <end position="21"/>
    </location>
</feature>
<dbReference type="SUPFAM" id="SSF53850">
    <property type="entry name" value="Periplasmic binding protein-like II"/>
    <property type="match status" value="1"/>
</dbReference>
<feature type="domain" description="VWFA" evidence="2">
    <location>
        <begin position="370"/>
        <end position="548"/>
    </location>
</feature>
<dbReference type="PROSITE" id="PS51257">
    <property type="entry name" value="PROKAR_LIPOPROTEIN"/>
    <property type="match status" value="1"/>
</dbReference>
<gene>
    <name evidence="3" type="ORF">A4X20_27810</name>
</gene>
<accession>A0A178LQG5</accession>
<evidence type="ECO:0000256" key="1">
    <source>
        <dbReference type="SAM" id="SignalP"/>
    </source>
</evidence>
<dbReference type="Pfam" id="PF00092">
    <property type="entry name" value="VWA"/>
    <property type="match status" value="1"/>
</dbReference>